<feature type="compositionally biased region" description="Basic and acidic residues" evidence="1">
    <location>
        <begin position="122"/>
        <end position="149"/>
    </location>
</feature>
<feature type="region of interest" description="Disordered" evidence="1">
    <location>
        <begin position="1"/>
        <end position="68"/>
    </location>
</feature>
<keyword evidence="4" id="KW-1185">Reference proteome</keyword>
<dbReference type="InterPro" id="IPR006594">
    <property type="entry name" value="LisH"/>
</dbReference>
<dbReference type="PANTHER" id="PTHR23216">
    <property type="entry name" value="NUCLEOLAR AND COILED-BODY PHOSPHOPROTEIN 1"/>
    <property type="match status" value="1"/>
</dbReference>
<dbReference type="GO" id="GO:0005730">
    <property type="term" value="C:nucleolus"/>
    <property type="evidence" value="ECO:0007669"/>
    <property type="project" value="InterPro"/>
</dbReference>
<protein>
    <submittedName>
        <fullName evidence="3">Suppressor protein SRP40</fullName>
    </submittedName>
</protein>
<gene>
    <name evidence="3" type="ORF">M6B38_307375</name>
</gene>
<proteinExistence type="predicted"/>
<feature type="compositionally biased region" description="Basic and acidic residues" evidence="1">
    <location>
        <begin position="53"/>
        <end position="65"/>
    </location>
</feature>
<dbReference type="InterPro" id="IPR039191">
    <property type="entry name" value="Nopp140-like"/>
</dbReference>
<dbReference type="Proteomes" id="UP001140949">
    <property type="component" value="Unassembled WGS sequence"/>
</dbReference>
<reference evidence="3" key="2">
    <citation type="submission" date="2023-04" db="EMBL/GenBank/DDBJ databases">
        <authorList>
            <person name="Bruccoleri R.E."/>
            <person name="Oakeley E.J."/>
            <person name="Faust A.-M."/>
            <person name="Dessus-Babus S."/>
            <person name="Altorfer M."/>
            <person name="Burckhardt D."/>
            <person name="Oertli M."/>
            <person name="Naumann U."/>
            <person name="Petersen F."/>
            <person name="Wong J."/>
        </authorList>
    </citation>
    <scope>NUCLEOTIDE SEQUENCE</scope>
    <source>
        <strain evidence="3">GSM-AAB239-AS_SAM_17_03QT</strain>
        <tissue evidence="3">Leaf</tissue>
    </source>
</reference>
<evidence type="ECO:0000313" key="3">
    <source>
        <dbReference type="EMBL" id="KAJ6841113.1"/>
    </source>
</evidence>
<dbReference type="AlphaFoldDB" id="A0AAX6HK38"/>
<dbReference type="Pfam" id="PF05022">
    <property type="entry name" value="SRP40_C"/>
    <property type="match status" value="1"/>
</dbReference>
<feature type="region of interest" description="Disordered" evidence="1">
    <location>
        <begin position="466"/>
        <end position="486"/>
    </location>
</feature>
<dbReference type="InterPro" id="IPR007718">
    <property type="entry name" value="Srp40_C"/>
</dbReference>
<feature type="compositionally biased region" description="Low complexity" evidence="1">
    <location>
        <begin position="1"/>
        <end position="16"/>
    </location>
</feature>
<comment type="caution">
    <text evidence="3">The sequence shown here is derived from an EMBL/GenBank/DDBJ whole genome shotgun (WGS) entry which is preliminary data.</text>
</comment>
<feature type="domain" description="Srp40 C-terminal" evidence="2">
    <location>
        <begin position="424"/>
        <end position="496"/>
    </location>
</feature>
<feature type="compositionally biased region" description="Basic and acidic residues" evidence="1">
    <location>
        <begin position="299"/>
        <end position="310"/>
    </location>
</feature>
<feature type="compositionally biased region" description="Basic and acidic residues" evidence="1">
    <location>
        <begin position="31"/>
        <end position="45"/>
    </location>
</feature>
<accession>A0AAX6HK38</accession>
<feature type="compositionally biased region" description="Polar residues" evidence="1">
    <location>
        <begin position="262"/>
        <end position="273"/>
    </location>
</feature>
<organism evidence="3 4">
    <name type="scientific">Iris pallida</name>
    <name type="common">Sweet iris</name>
    <dbReference type="NCBI Taxonomy" id="29817"/>
    <lineage>
        <taxon>Eukaryota</taxon>
        <taxon>Viridiplantae</taxon>
        <taxon>Streptophyta</taxon>
        <taxon>Embryophyta</taxon>
        <taxon>Tracheophyta</taxon>
        <taxon>Spermatophyta</taxon>
        <taxon>Magnoliopsida</taxon>
        <taxon>Liliopsida</taxon>
        <taxon>Asparagales</taxon>
        <taxon>Iridaceae</taxon>
        <taxon>Iridoideae</taxon>
        <taxon>Irideae</taxon>
        <taxon>Iris</taxon>
    </lineage>
</organism>
<dbReference type="EMBL" id="JANAVB010008800">
    <property type="protein sequence ID" value="KAJ6841113.1"/>
    <property type="molecule type" value="Genomic_DNA"/>
</dbReference>
<reference evidence="3" key="1">
    <citation type="journal article" date="2023" name="GigaByte">
        <title>Genome assembly of the bearded iris, Iris pallida Lam.</title>
        <authorList>
            <person name="Bruccoleri R.E."/>
            <person name="Oakeley E.J."/>
            <person name="Faust A.M.E."/>
            <person name="Altorfer M."/>
            <person name="Dessus-Babus S."/>
            <person name="Burckhardt D."/>
            <person name="Oertli M."/>
            <person name="Naumann U."/>
            <person name="Petersen F."/>
            <person name="Wong J."/>
        </authorList>
    </citation>
    <scope>NUCLEOTIDE SEQUENCE</scope>
    <source>
        <strain evidence="3">GSM-AAB239-AS_SAM_17_03QT</strain>
    </source>
</reference>
<evidence type="ECO:0000313" key="4">
    <source>
        <dbReference type="Proteomes" id="UP001140949"/>
    </source>
</evidence>
<feature type="compositionally biased region" description="Basic and acidic residues" evidence="1">
    <location>
        <begin position="233"/>
        <end position="261"/>
    </location>
</feature>
<name>A0AAX6HK38_IRIPA</name>
<sequence>MLQEASRSSSSPKSNPNPNPNRFVPRQVLLDPRRAAMADLKEHVSKKEKKRKNSEEKEKSGKGSREPLLISIAAFLESNGFVRTLAELRSEAGIENAAPMASLINLEDLFCSKSPADAATDLPKDNDSGKGDTSMKDEGEKAHDASEHNHIKKRKHKNGTETKAETNGNGLENGSLAEIKDKKKKKKKMVPHPENAETNQLDDTCGAPKDTESLVLKADIKDEEKRKKKHKKSSDSGHEESSQKDHKKIKEIVEDKIEEMKSLTNKSSTISAETNDKQKGEKKKKKVDSNCTANNGIEESAKEAMIKSDSGEGNNNIVGTEENIEKRSHKKRKKAPEDGSAALAENGTVIKVSKRAKVAGDEDNEETETLPLSAVQDPISQDIQKESGQQGANCNLEKEKETGASAKSMKKEKRSAEPKTINAFQRVKVDEVKFADERLQDNSYWALDKTGSGYGAKAQEVLGQVRGRDFRHEKTKKKRGSYRGGQIDFESKSIKFDSDDE</sequence>
<feature type="region of interest" description="Disordered" evidence="1">
    <location>
        <begin position="115"/>
        <end position="419"/>
    </location>
</feature>
<feature type="compositionally biased region" description="Polar residues" evidence="1">
    <location>
        <begin position="378"/>
        <end position="393"/>
    </location>
</feature>
<evidence type="ECO:0000259" key="2">
    <source>
        <dbReference type="Pfam" id="PF05022"/>
    </source>
</evidence>
<evidence type="ECO:0000256" key="1">
    <source>
        <dbReference type="SAM" id="MobiDB-lite"/>
    </source>
</evidence>
<dbReference type="PANTHER" id="PTHR23216:SF1">
    <property type="entry name" value="NUCLEOLAR AND COILED-BODY PHOSPHOPROTEIN 1"/>
    <property type="match status" value="1"/>
</dbReference>
<dbReference type="PROSITE" id="PS50896">
    <property type="entry name" value="LISH"/>
    <property type="match status" value="1"/>
</dbReference>